<dbReference type="SMART" id="SM00387">
    <property type="entry name" value="HATPase_c"/>
    <property type="match status" value="1"/>
</dbReference>
<dbReference type="InterPro" id="IPR005467">
    <property type="entry name" value="His_kinase_dom"/>
</dbReference>
<dbReference type="SUPFAM" id="SSF55874">
    <property type="entry name" value="ATPase domain of HSP90 chaperone/DNA topoisomerase II/histidine kinase"/>
    <property type="match status" value="1"/>
</dbReference>
<evidence type="ECO:0000313" key="10">
    <source>
        <dbReference type="EMBL" id="EEB33692.1"/>
    </source>
</evidence>
<evidence type="ECO:0000256" key="7">
    <source>
        <dbReference type="ARBA" id="ARBA00022989"/>
    </source>
</evidence>
<feature type="transmembrane region" description="Helical" evidence="8">
    <location>
        <begin position="12"/>
        <end position="34"/>
    </location>
</feature>
<feature type="transmembrane region" description="Helical" evidence="8">
    <location>
        <begin position="142"/>
        <end position="161"/>
    </location>
</feature>
<evidence type="ECO:0000256" key="2">
    <source>
        <dbReference type="ARBA" id="ARBA00012438"/>
    </source>
</evidence>
<dbReference type="Gene3D" id="6.10.340.10">
    <property type="match status" value="1"/>
</dbReference>
<dbReference type="SMART" id="SM00388">
    <property type="entry name" value="HisKA"/>
    <property type="match status" value="1"/>
</dbReference>
<dbReference type="GO" id="GO:0000155">
    <property type="term" value="F:phosphorelay sensor kinase activity"/>
    <property type="evidence" value="ECO:0007669"/>
    <property type="project" value="InterPro"/>
</dbReference>
<dbReference type="Pfam" id="PF00512">
    <property type="entry name" value="HisKA"/>
    <property type="match status" value="1"/>
</dbReference>
<sequence length="435" mass="48034">MSGGSPIRRRLLVSFMLLAAGLGLTMGMVGLFSYDRLGAHLVDWYARPVMNALIEAEERSRRAEDRGRHNNLVYGADLASLMDLQFRVGKQIPREWRALEPGLHFFDRMENFVFLEEHKGVRYALSGHTGLLVTIKAQLTRVLGLCAGLGLGVAALLAVLLSRRLTGQLTDLTRTVSRCPVPRAGGDYPGLPPLPQVALDDEVGVLARAIASREEALRRFVQRESFFTGDVSHELRTPLTVMQGGLEVLELQLERLPGSERCAPTVERLQRTVRDMSATVGILLLLARRPENIELEPVDLALLVRDTAQGQDCFSLELPESREVQAQPALAGIVVKNLLDNARLYSENGRVAVRLDEHVLQVRNAGRIPEDLDIFARGVRARARGDATPGGSGLGLSLVRRACEQLGWSVSYRHSGENETLFEVRFVPDSDGERV</sequence>
<dbReference type="EC" id="2.7.13.3" evidence="2"/>
<dbReference type="CDD" id="cd00082">
    <property type="entry name" value="HisKA"/>
    <property type="match status" value="1"/>
</dbReference>
<evidence type="ECO:0000313" key="11">
    <source>
        <dbReference type="Proteomes" id="UP000003676"/>
    </source>
</evidence>
<organism evidence="10 11">
    <name type="scientific">Desulfovibrio piger ATCC 29098</name>
    <dbReference type="NCBI Taxonomy" id="411464"/>
    <lineage>
        <taxon>Bacteria</taxon>
        <taxon>Pseudomonadati</taxon>
        <taxon>Thermodesulfobacteriota</taxon>
        <taxon>Desulfovibrionia</taxon>
        <taxon>Desulfovibrionales</taxon>
        <taxon>Desulfovibrionaceae</taxon>
        <taxon>Desulfovibrio</taxon>
    </lineage>
</organism>
<evidence type="ECO:0000256" key="4">
    <source>
        <dbReference type="ARBA" id="ARBA00022679"/>
    </source>
</evidence>
<name>B6WTK0_9BACT</name>
<dbReference type="PROSITE" id="PS50109">
    <property type="entry name" value="HIS_KIN"/>
    <property type="match status" value="1"/>
</dbReference>
<dbReference type="Gene3D" id="1.10.287.130">
    <property type="match status" value="1"/>
</dbReference>
<dbReference type="InterPro" id="IPR050428">
    <property type="entry name" value="TCS_sensor_his_kinase"/>
</dbReference>
<dbReference type="OrthoDB" id="9121563at2"/>
<evidence type="ECO:0000256" key="1">
    <source>
        <dbReference type="ARBA" id="ARBA00000085"/>
    </source>
</evidence>
<dbReference type="EMBL" id="ABXU01000033">
    <property type="protein sequence ID" value="EEB33692.1"/>
    <property type="molecule type" value="Genomic_DNA"/>
</dbReference>
<dbReference type="SUPFAM" id="SSF47384">
    <property type="entry name" value="Homodimeric domain of signal transducing histidine kinase"/>
    <property type="match status" value="1"/>
</dbReference>
<evidence type="ECO:0000256" key="3">
    <source>
        <dbReference type="ARBA" id="ARBA00022553"/>
    </source>
</evidence>
<dbReference type="eggNOG" id="COG2205">
    <property type="taxonomic scope" value="Bacteria"/>
</dbReference>
<dbReference type="InterPro" id="IPR036097">
    <property type="entry name" value="HisK_dim/P_sf"/>
</dbReference>
<keyword evidence="6 10" id="KW-0418">Kinase</keyword>
<gene>
    <name evidence="10" type="ORF">DESPIG_01406</name>
</gene>
<dbReference type="AlphaFoldDB" id="B6WTK0"/>
<protein>
    <recommendedName>
        <fullName evidence="2">histidine kinase</fullName>
        <ecNumber evidence="2">2.7.13.3</ecNumber>
    </recommendedName>
</protein>
<feature type="domain" description="Histidine kinase" evidence="9">
    <location>
        <begin position="230"/>
        <end position="430"/>
    </location>
</feature>
<dbReference type="STRING" id="901.DESPIGER_1310"/>
<evidence type="ECO:0000256" key="5">
    <source>
        <dbReference type="ARBA" id="ARBA00022692"/>
    </source>
</evidence>
<comment type="caution">
    <text evidence="10">The sequence shown here is derived from an EMBL/GenBank/DDBJ whole genome shotgun (WGS) entry which is preliminary data.</text>
</comment>
<reference evidence="10 11" key="2">
    <citation type="submission" date="2008-10" db="EMBL/GenBank/DDBJ databases">
        <authorList>
            <person name="Fulton L."/>
            <person name="Clifton S."/>
            <person name="Fulton B."/>
            <person name="Xu J."/>
            <person name="Minx P."/>
            <person name="Pepin K.H."/>
            <person name="Johnson M."/>
            <person name="Bhonagiri V."/>
            <person name="Nash W.E."/>
            <person name="Mardis E.R."/>
            <person name="Wilson R.K."/>
        </authorList>
    </citation>
    <scope>NUCLEOTIDE SEQUENCE [LARGE SCALE GENOMIC DNA]</scope>
    <source>
        <strain evidence="10 11">ATCC 29098</strain>
    </source>
</reference>
<dbReference type="PANTHER" id="PTHR45436">
    <property type="entry name" value="SENSOR HISTIDINE KINASE YKOH"/>
    <property type="match status" value="1"/>
</dbReference>
<accession>B6WTK0</accession>
<reference evidence="10 11" key="1">
    <citation type="submission" date="2008-10" db="EMBL/GenBank/DDBJ databases">
        <title>Draft genome sequence of Desulvovibrio piger (ATCC 29098).</title>
        <authorList>
            <person name="Sudarsanam P."/>
            <person name="Ley R."/>
            <person name="Guruge J."/>
            <person name="Turnbaugh P.J."/>
            <person name="Mahowald M."/>
            <person name="Liep D."/>
            <person name="Gordon J."/>
        </authorList>
    </citation>
    <scope>NUCLEOTIDE SEQUENCE [LARGE SCALE GENOMIC DNA]</scope>
    <source>
        <strain evidence="10 11">ATCC 29098</strain>
    </source>
</reference>
<evidence type="ECO:0000256" key="6">
    <source>
        <dbReference type="ARBA" id="ARBA00022777"/>
    </source>
</evidence>
<keyword evidence="8" id="KW-0472">Membrane</keyword>
<dbReference type="InterPro" id="IPR036890">
    <property type="entry name" value="HATPase_C_sf"/>
</dbReference>
<dbReference type="GeneID" id="83731940"/>
<keyword evidence="5 8" id="KW-0812">Transmembrane</keyword>
<dbReference type="RefSeq" id="WP_006006122.1">
    <property type="nucleotide sequence ID" value="NZ_DS996356.1"/>
</dbReference>
<keyword evidence="3" id="KW-0597">Phosphoprotein</keyword>
<keyword evidence="7 8" id="KW-1133">Transmembrane helix</keyword>
<evidence type="ECO:0000256" key="8">
    <source>
        <dbReference type="SAM" id="Phobius"/>
    </source>
</evidence>
<dbReference type="Pfam" id="PF02518">
    <property type="entry name" value="HATPase_c"/>
    <property type="match status" value="1"/>
</dbReference>
<proteinExistence type="predicted"/>
<dbReference type="HOGENOM" id="CLU_000445_89_37_7"/>
<dbReference type="Gene3D" id="3.30.565.10">
    <property type="entry name" value="Histidine kinase-like ATPase, C-terminal domain"/>
    <property type="match status" value="1"/>
</dbReference>
<dbReference type="InterPro" id="IPR003661">
    <property type="entry name" value="HisK_dim/P_dom"/>
</dbReference>
<dbReference type="Proteomes" id="UP000003676">
    <property type="component" value="Unassembled WGS sequence"/>
</dbReference>
<comment type="catalytic activity">
    <reaction evidence="1">
        <text>ATP + protein L-histidine = ADP + protein N-phospho-L-histidine.</text>
        <dbReference type="EC" id="2.7.13.3"/>
    </reaction>
</comment>
<evidence type="ECO:0000259" key="9">
    <source>
        <dbReference type="PROSITE" id="PS50109"/>
    </source>
</evidence>
<dbReference type="InterPro" id="IPR003594">
    <property type="entry name" value="HATPase_dom"/>
</dbReference>
<dbReference type="GO" id="GO:0005886">
    <property type="term" value="C:plasma membrane"/>
    <property type="evidence" value="ECO:0007669"/>
    <property type="project" value="TreeGrafter"/>
</dbReference>
<dbReference type="PANTHER" id="PTHR45436:SF16">
    <property type="entry name" value="HISTIDINE KINASE"/>
    <property type="match status" value="1"/>
</dbReference>
<keyword evidence="4" id="KW-0808">Transferase</keyword>